<feature type="transmembrane region" description="Helical" evidence="1">
    <location>
        <begin position="32"/>
        <end position="51"/>
    </location>
</feature>
<gene>
    <name evidence="2" type="ORF">UFOVP428_4</name>
</gene>
<keyword evidence="1" id="KW-1133">Transmembrane helix</keyword>
<dbReference type="EMBL" id="LR796397">
    <property type="protein sequence ID" value="CAB4141863.1"/>
    <property type="molecule type" value="Genomic_DNA"/>
</dbReference>
<name>A0A6J5M935_9CAUD</name>
<organism evidence="2">
    <name type="scientific">uncultured Caudovirales phage</name>
    <dbReference type="NCBI Taxonomy" id="2100421"/>
    <lineage>
        <taxon>Viruses</taxon>
        <taxon>Duplodnaviria</taxon>
        <taxon>Heunggongvirae</taxon>
        <taxon>Uroviricota</taxon>
        <taxon>Caudoviricetes</taxon>
        <taxon>Peduoviridae</taxon>
        <taxon>Maltschvirus</taxon>
        <taxon>Maltschvirus maltsch</taxon>
    </lineage>
</organism>
<reference evidence="2" key="1">
    <citation type="submission" date="2020-04" db="EMBL/GenBank/DDBJ databases">
        <authorList>
            <person name="Chiriac C."/>
            <person name="Salcher M."/>
            <person name="Ghai R."/>
            <person name="Kavagutti S V."/>
        </authorList>
    </citation>
    <scope>NUCLEOTIDE SEQUENCE</scope>
</reference>
<sequence length="58" mass="6409">MLNKRVIASLAAVYLAFAFIFGNINSQQWSEAGRLACVLIFCAAFLIVIITNNDSTKR</sequence>
<proteinExistence type="predicted"/>
<evidence type="ECO:0000313" key="2">
    <source>
        <dbReference type="EMBL" id="CAB4141863.1"/>
    </source>
</evidence>
<evidence type="ECO:0000256" key="1">
    <source>
        <dbReference type="SAM" id="Phobius"/>
    </source>
</evidence>
<accession>A0A6J5M935</accession>
<keyword evidence="1" id="KW-0472">Membrane</keyword>
<keyword evidence="1" id="KW-0812">Transmembrane</keyword>
<protein>
    <submittedName>
        <fullName evidence="2">Uncharacterized protein</fullName>
    </submittedName>
</protein>